<evidence type="ECO:0000256" key="6">
    <source>
        <dbReference type="ARBA" id="ARBA00023139"/>
    </source>
</evidence>
<dbReference type="AlphaFoldDB" id="A0A3P7TBN2"/>
<comment type="function">
    <text evidence="1">Pulmonary surfactant associated proteins promote alveolar stability by lowering the surface tension at the air-liquid interface in the peripheral air spaces.</text>
</comment>
<accession>A0A3P7TBN2</accession>
<keyword evidence="3" id="KW-0767">Surface film</keyword>
<evidence type="ECO:0000259" key="11">
    <source>
        <dbReference type="Pfam" id="PF08999"/>
    </source>
</evidence>
<evidence type="ECO:0000256" key="1">
    <source>
        <dbReference type="ARBA" id="ARBA00002263"/>
    </source>
</evidence>
<name>A0A3P7TBN2_9BILA</name>
<evidence type="ECO:0000256" key="9">
    <source>
        <dbReference type="ARBA" id="ARBA00044825"/>
    </source>
</evidence>
<keyword evidence="5" id="KW-0305">Gaseous exchange</keyword>
<evidence type="ECO:0000313" key="12">
    <source>
        <dbReference type="EMBL" id="VDO10994.1"/>
    </source>
</evidence>
<dbReference type="GO" id="GO:0007585">
    <property type="term" value="P:respiratory gaseous exchange by respiratory system"/>
    <property type="evidence" value="ECO:0007669"/>
    <property type="project" value="UniProtKB-KW"/>
</dbReference>
<gene>
    <name evidence="12" type="ORF">BTMF_LOCUS1757</name>
</gene>
<evidence type="ECO:0000256" key="3">
    <source>
        <dbReference type="ARBA" id="ARBA00022439"/>
    </source>
</evidence>
<sequence>MLLAEIKNASSKTATSQGKIGLLSCCSIEQLTAALVVVVVVFVVVVVVVGQRSCVSGLA</sequence>
<dbReference type="Proteomes" id="UP000280834">
    <property type="component" value="Unassembled WGS sequence"/>
</dbReference>
<keyword evidence="10" id="KW-1133">Transmembrane helix</keyword>
<dbReference type="GO" id="GO:0005576">
    <property type="term" value="C:extracellular region"/>
    <property type="evidence" value="ECO:0007669"/>
    <property type="project" value="UniProtKB-SubCell"/>
</dbReference>
<evidence type="ECO:0000256" key="4">
    <source>
        <dbReference type="ARBA" id="ARBA00022525"/>
    </source>
</evidence>
<keyword evidence="4" id="KW-0964">Secreted</keyword>
<feature type="domain" description="Surfactant protein C N-terminal propeptide" evidence="11">
    <location>
        <begin position="8"/>
        <end position="51"/>
    </location>
</feature>
<evidence type="ECO:0000256" key="5">
    <source>
        <dbReference type="ARBA" id="ARBA00022713"/>
    </source>
</evidence>
<evidence type="ECO:0000313" key="13">
    <source>
        <dbReference type="Proteomes" id="UP000280834"/>
    </source>
</evidence>
<keyword evidence="7" id="KW-0449">Lipoprotein</keyword>
<dbReference type="Pfam" id="PF08999">
    <property type="entry name" value="SP_C-Propep"/>
    <property type="match status" value="1"/>
</dbReference>
<comment type="subcellular location">
    <subcellularLocation>
        <location evidence="2">Secreted</location>
        <location evidence="2">Extracellular space</location>
        <location evidence="2">Surface film</location>
    </subcellularLocation>
</comment>
<keyword evidence="6" id="KW-0564">Palmitate</keyword>
<protein>
    <recommendedName>
        <fullName evidence="8">Surfactant protein C</fullName>
    </recommendedName>
    <alternativeName>
        <fullName evidence="9">Pulmonary surfactant-associated protein C</fullName>
    </alternativeName>
</protein>
<reference evidence="12 13" key="1">
    <citation type="submission" date="2018-11" db="EMBL/GenBank/DDBJ databases">
        <authorList>
            <consortium name="Pathogen Informatics"/>
        </authorList>
    </citation>
    <scope>NUCLEOTIDE SEQUENCE [LARGE SCALE GENOMIC DNA]</scope>
</reference>
<feature type="transmembrane region" description="Helical" evidence="10">
    <location>
        <begin position="31"/>
        <end position="50"/>
    </location>
</feature>
<evidence type="ECO:0000256" key="2">
    <source>
        <dbReference type="ARBA" id="ARBA00004364"/>
    </source>
</evidence>
<keyword evidence="10" id="KW-0812">Transmembrane</keyword>
<evidence type="ECO:0000256" key="10">
    <source>
        <dbReference type="SAM" id="Phobius"/>
    </source>
</evidence>
<proteinExistence type="predicted"/>
<organism evidence="12 13">
    <name type="scientific">Brugia timori</name>
    <dbReference type="NCBI Taxonomy" id="42155"/>
    <lineage>
        <taxon>Eukaryota</taxon>
        <taxon>Metazoa</taxon>
        <taxon>Ecdysozoa</taxon>
        <taxon>Nematoda</taxon>
        <taxon>Chromadorea</taxon>
        <taxon>Rhabditida</taxon>
        <taxon>Spirurina</taxon>
        <taxon>Spiruromorpha</taxon>
        <taxon>Filarioidea</taxon>
        <taxon>Onchocercidae</taxon>
        <taxon>Brugia</taxon>
    </lineage>
</organism>
<keyword evidence="10" id="KW-0472">Membrane</keyword>
<evidence type="ECO:0000256" key="7">
    <source>
        <dbReference type="ARBA" id="ARBA00023288"/>
    </source>
</evidence>
<keyword evidence="13" id="KW-1185">Reference proteome</keyword>
<dbReference type="EMBL" id="UZAG01001322">
    <property type="protein sequence ID" value="VDO10994.1"/>
    <property type="molecule type" value="Genomic_DNA"/>
</dbReference>
<evidence type="ECO:0000256" key="8">
    <source>
        <dbReference type="ARBA" id="ARBA00044778"/>
    </source>
</evidence>
<dbReference type="InterPro" id="IPR015091">
    <property type="entry name" value="Surfactant_protein_propep"/>
</dbReference>